<comment type="caution">
    <text evidence="6">The sequence shown here is derived from an EMBL/GenBank/DDBJ whole genome shotgun (WGS) entry which is preliminary data.</text>
</comment>
<comment type="domain">
    <text evidence="4">The winged helix domain is involved in binding to DNA in the preinitiation complex.</text>
</comment>
<keyword evidence="2 4" id="KW-0238">DNA-binding</keyword>
<evidence type="ECO:0000256" key="2">
    <source>
        <dbReference type="ARBA" id="ARBA00023125"/>
    </source>
</evidence>
<dbReference type="SUPFAM" id="SSF46785">
    <property type="entry name" value="Winged helix' DNA-binding domain"/>
    <property type="match status" value="1"/>
</dbReference>
<dbReference type="PIRSF" id="PIRSF006373">
    <property type="entry name" value="TF_E_archaea"/>
    <property type="match status" value="1"/>
</dbReference>
<evidence type="ECO:0000256" key="4">
    <source>
        <dbReference type="HAMAP-Rule" id="MF_01909"/>
    </source>
</evidence>
<accession>A0AAE4MIB5</accession>
<name>A0AAE4MIB5_9EURY</name>
<dbReference type="PROSITE" id="PS51344">
    <property type="entry name" value="HTH_TFE_IIE"/>
    <property type="match status" value="1"/>
</dbReference>
<dbReference type="InterPro" id="IPR036390">
    <property type="entry name" value="WH_DNA-bd_sf"/>
</dbReference>
<dbReference type="PANTHER" id="PTHR13097">
    <property type="entry name" value="TRANSCRIPTION INITIATION FACTOR IIE, ALPHA SUBUNIT"/>
    <property type="match status" value="1"/>
</dbReference>
<dbReference type="AlphaFoldDB" id="A0AAE4MIB5"/>
<organism evidence="6 7">
    <name type="scientific">Methanorbis rubei</name>
    <dbReference type="NCBI Taxonomy" id="3028300"/>
    <lineage>
        <taxon>Archaea</taxon>
        <taxon>Methanobacteriati</taxon>
        <taxon>Methanobacteriota</taxon>
        <taxon>Stenosarchaea group</taxon>
        <taxon>Methanomicrobia</taxon>
        <taxon>Methanomicrobiales</taxon>
        <taxon>Methanocorpusculaceae</taxon>
        <taxon>Methanorbis</taxon>
    </lineage>
</organism>
<gene>
    <name evidence="4" type="primary">tfe</name>
    <name evidence="6" type="ORF">McpCs1_17600</name>
</gene>
<feature type="domain" description="HTH TFE/IIEalpha-type" evidence="5">
    <location>
        <begin position="10"/>
        <end position="92"/>
    </location>
</feature>
<reference evidence="6 7" key="1">
    <citation type="submission" date="2023-06" db="EMBL/GenBank/DDBJ databases">
        <title>Genome sequence of Methancorpusculaceae sp. Cs1.</title>
        <authorList>
            <person name="Protasov E."/>
            <person name="Platt K."/>
            <person name="Poehlein A."/>
            <person name="Daniel R."/>
            <person name="Brune A."/>
        </authorList>
    </citation>
    <scope>NUCLEOTIDE SEQUENCE [LARGE SCALE GENOMIC DNA]</scope>
    <source>
        <strain evidence="6 7">Cs1</strain>
    </source>
</reference>
<evidence type="ECO:0000313" key="6">
    <source>
        <dbReference type="EMBL" id="MDV0444353.1"/>
    </source>
</evidence>
<dbReference type="Gene3D" id="1.10.10.10">
    <property type="entry name" value="Winged helix-like DNA-binding domain superfamily/Winged helix DNA-binding domain"/>
    <property type="match status" value="1"/>
</dbReference>
<dbReference type="Pfam" id="PF02002">
    <property type="entry name" value="TFIIE_alpha"/>
    <property type="match status" value="1"/>
</dbReference>
<proteinExistence type="inferred from homology"/>
<dbReference type="InterPro" id="IPR036388">
    <property type="entry name" value="WH-like_DNA-bd_sf"/>
</dbReference>
<evidence type="ECO:0000256" key="1">
    <source>
        <dbReference type="ARBA" id="ARBA00023015"/>
    </source>
</evidence>
<dbReference type="GO" id="GO:0003677">
    <property type="term" value="F:DNA binding"/>
    <property type="evidence" value="ECO:0007669"/>
    <property type="project" value="UniProtKB-KW"/>
</dbReference>
<dbReference type="GO" id="GO:0006367">
    <property type="term" value="P:transcription initiation at RNA polymerase II promoter"/>
    <property type="evidence" value="ECO:0007669"/>
    <property type="project" value="InterPro"/>
</dbReference>
<dbReference type="InterPro" id="IPR016481">
    <property type="entry name" value="TF_E_archaea"/>
</dbReference>
<dbReference type="InterPro" id="IPR002853">
    <property type="entry name" value="TFIIE_asu"/>
</dbReference>
<dbReference type="SMART" id="SM00531">
    <property type="entry name" value="TFIIE"/>
    <property type="match status" value="1"/>
</dbReference>
<sequence>MTAITEEELQNPAIYQYLHKLVGDEGIELLRRCPNEELSDEDIAAKTEINLNSVRHTLYNLYEHRLAEYRRIKNSETGWLTYLWVMRMDNLNTVLKSEMETAMGKLSSRLRYDEANDFYQCKNCGIMTTFNNAVTTNFACPNCGEMLVHFDDELLITALRRRVEKMQEALEDA</sequence>
<keyword evidence="7" id="KW-1185">Reference proteome</keyword>
<dbReference type="Proteomes" id="UP001283212">
    <property type="component" value="Unassembled WGS sequence"/>
</dbReference>
<evidence type="ECO:0000256" key="3">
    <source>
        <dbReference type="ARBA" id="ARBA00023163"/>
    </source>
</evidence>
<evidence type="ECO:0000259" key="5">
    <source>
        <dbReference type="PROSITE" id="PS51344"/>
    </source>
</evidence>
<dbReference type="GO" id="GO:0006355">
    <property type="term" value="P:regulation of DNA-templated transcription"/>
    <property type="evidence" value="ECO:0007669"/>
    <property type="project" value="InterPro"/>
</dbReference>
<dbReference type="HAMAP" id="MF_01909">
    <property type="entry name" value="TFE_arch"/>
    <property type="match status" value="1"/>
</dbReference>
<dbReference type="InterPro" id="IPR024550">
    <property type="entry name" value="TFIIEa/SarR/Rpc3_HTH_dom"/>
</dbReference>
<protein>
    <recommendedName>
        <fullName evidence="4">Transcription factor E</fullName>
        <shortName evidence="4">TFE</shortName>
    </recommendedName>
    <alternativeName>
        <fullName evidence="4">TFIIE subunit alpha homolog</fullName>
    </alternativeName>
    <alternativeName>
        <fullName evidence="4">Transcription initiation factor TFIIE</fullName>
    </alternativeName>
</protein>
<keyword evidence="1 4" id="KW-0805">Transcription regulation</keyword>
<keyword evidence="3 4" id="KW-0804">Transcription</keyword>
<dbReference type="RefSeq" id="WP_338096849.1">
    <property type="nucleotide sequence ID" value="NZ_JAWDKB010000007.1"/>
</dbReference>
<evidence type="ECO:0000313" key="7">
    <source>
        <dbReference type="Proteomes" id="UP001283212"/>
    </source>
</evidence>
<dbReference type="PANTHER" id="PTHR13097:SF7">
    <property type="entry name" value="GENERAL TRANSCRIPTION FACTOR IIE SUBUNIT 1"/>
    <property type="match status" value="1"/>
</dbReference>
<dbReference type="InterPro" id="IPR017919">
    <property type="entry name" value="TFIIE/TFIIEa_HTH"/>
</dbReference>
<comment type="similarity">
    <text evidence="4">Belongs to the TFE family.</text>
</comment>
<dbReference type="InterPro" id="IPR039997">
    <property type="entry name" value="TFE"/>
</dbReference>
<comment type="function">
    <text evidence="4">Transcription factor that plays a role in the activation of archaeal genes transcribed by RNA polymerase. Facilitates transcription initiation by enhancing TATA-box recognition by TATA-box-binding protein (Tbp), and transcription factor B (Tfb) and RNA polymerase recruitment. Not absolutely required for transcription in vitro, but particularly important in cases where Tbp or Tfb function is not optimal. It dynamically alters the nucleic acid-binding properties of RNA polymerases by stabilizing the initiation complex and destabilizing elongation complexes. Seems to translocate with the RNA polymerase following initiation and acts by binding to the non template strand of the transcription bubble in elongation complexes.</text>
</comment>
<comment type="subunit">
    <text evidence="4">Monomer. Interaction with RNA polymerase subunits RpoF and RpoE is necessary for Tfe stimulatory transcription activity. Able to interact with Tbp and RNA polymerase in the absence of DNA promoter. Interacts both with the preinitiation and elongation complexes.</text>
</comment>
<dbReference type="EMBL" id="JAWDKB010000007">
    <property type="protein sequence ID" value="MDV0444353.1"/>
    <property type="molecule type" value="Genomic_DNA"/>
</dbReference>